<dbReference type="OrthoDB" id="719361at2759"/>
<evidence type="ECO:0000256" key="1">
    <source>
        <dbReference type="SAM" id="MobiDB-lite"/>
    </source>
</evidence>
<dbReference type="GO" id="GO:0016020">
    <property type="term" value="C:membrane"/>
    <property type="evidence" value="ECO:0007669"/>
    <property type="project" value="GOC"/>
</dbReference>
<evidence type="ECO:0000313" key="2">
    <source>
        <dbReference type="EMBL" id="KAG8078802.1"/>
    </source>
</evidence>
<dbReference type="Proteomes" id="UP000729402">
    <property type="component" value="Unassembled WGS sequence"/>
</dbReference>
<proteinExistence type="predicted"/>
<comment type="caution">
    <text evidence="2">The sequence shown here is derived from an EMBL/GenBank/DDBJ whole genome shotgun (WGS) entry which is preliminary data.</text>
</comment>
<feature type="region of interest" description="Disordered" evidence="1">
    <location>
        <begin position="36"/>
        <end position="59"/>
    </location>
</feature>
<protein>
    <submittedName>
        <fullName evidence="2">Uncharacterized protein</fullName>
    </submittedName>
</protein>
<dbReference type="EMBL" id="JAAALK010000282">
    <property type="protein sequence ID" value="KAG8078802.1"/>
    <property type="molecule type" value="Genomic_DNA"/>
</dbReference>
<dbReference type="UniPathway" id="UPA00196"/>
<reference evidence="2" key="1">
    <citation type="journal article" date="2021" name="bioRxiv">
        <title>Whole Genome Assembly and Annotation of Northern Wild Rice, Zizania palustris L., Supports a Whole Genome Duplication in the Zizania Genus.</title>
        <authorList>
            <person name="Haas M."/>
            <person name="Kono T."/>
            <person name="Macchietto M."/>
            <person name="Millas R."/>
            <person name="McGilp L."/>
            <person name="Shao M."/>
            <person name="Duquette J."/>
            <person name="Hirsch C.N."/>
            <person name="Kimball J."/>
        </authorList>
    </citation>
    <scope>NUCLEOTIDE SEQUENCE</scope>
    <source>
        <tissue evidence="2">Fresh leaf tissue</tissue>
    </source>
</reference>
<gene>
    <name evidence="2" type="ORF">GUJ93_ZPchr0007g3239</name>
</gene>
<reference evidence="2" key="2">
    <citation type="submission" date="2021-02" db="EMBL/GenBank/DDBJ databases">
        <authorList>
            <person name="Kimball J.A."/>
            <person name="Haas M.W."/>
            <person name="Macchietto M."/>
            <person name="Kono T."/>
            <person name="Duquette J."/>
            <person name="Shao M."/>
        </authorList>
    </citation>
    <scope>NUCLEOTIDE SEQUENCE</scope>
    <source>
        <tissue evidence="2">Fresh leaf tissue</tissue>
    </source>
</reference>
<dbReference type="AlphaFoldDB" id="A0A8J5T4R3"/>
<organism evidence="2 3">
    <name type="scientific">Zizania palustris</name>
    <name type="common">Northern wild rice</name>
    <dbReference type="NCBI Taxonomy" id="103762"/>
    <lineage>
        <taxon>Eukaryota</taxon>
        <taxon>Viridiplantae</taxon>
        <taxon>Streptophyta</taxon>
        <taxon>Embryophyta</taxon>
        <taxon>Tracheophyta</taxon>
        <taxon>Spermatophyta</taxon>
        <taxon>Magnoliopsida</taxon>
        <taxon>Liliopsida</taxon>
        <taxon>Poales</taxon>
        <taxon>Poaceae</taxon>
        <taxon>BOP clade</taxon>
        <taxon>Oryzoideae</taxon>
        <taxon>Oryzeae</taxon>
        <taxon>Zizaniinae</taxon>
        <taxon>Zizania</taxon>
    </lineage>
</organism>
<dbReference type="GO" id="GO:0006506">
    <property type="term" value="P:GPI anchor biosynthetic process"/>
    <property type="evidence" value="ECO:0007669"/>
    <property type="project" value="UniProtKB-UniPathway"/>
</dbReference>
<name>A0A8J5T4R3_ZIZPA</name>
<keyword evidence="3" id="KW-1185">Reference proteome</keyword>
<accession>A0A8J5T4R3</accession>
<sequence length="270" mass="29328">MKWHYQTLFHPVPPVSLNSCRERRVGLDADLSGVSTQSAGAHMRPAGISDGGPPGRRRRAIDFDSAGRHGEGNANLPSLISLSPRAIAASAYPIGQRIPRGAFARQVGSRTCHVQRSIGYSDYASSEAPREAFGPHRLRSLLFPHRATCYNLAGSPEVTLPFVLKSTEIHRSPLPSNAIVDLSRRLYSNPPSFPYGLHAVFLRSDRAPSGPANRMERAISTQLLGFPTVSTAGNTSVDETESVSITGKIFVNLLNADPSDWVYELAHYSV</sequence>
<evidence type="ECO:0000313" key="3">
    <source>
        <dbReference type="Proteomes" id="UP000729402"/>
    </source>
</evidence>